<feature type="coiled-coil region" evidence="8">
    <location>
        <begin position="391"/>
        <end position="685"/>
    </location>
</feature>
<keyword evidence="4 7" id="KW-0067">ATP-binding</keyword>
<evidence type="ECO:0000256" key="2">
    <source>
        <dbReference type="ARBA" id="ARBA00022701"/>
    </source>
</evidence>
<dbReference type="InterPro" id="IPR001752">
    <property type="entry name" value="Kinesin_motor_dom"/>
</dbReference>
<dbReference type="PANTHER" id="PTHR47972">
    <property type="entry name" value="KINESIN-LIKE PROTEIN KLP-3"/>
    <property type="match status" value="1"/>
</dbReference>
<dbReference type="FunFam" id="3.40.850.10:FF:000044">
    <property type="entry name" value="p-loop containing nucleoside triphosphate hydrolases superfamily protein"/>
    <property type="match status" value="1"/>
</dbReference>
<accession>A0A067JBL3</accession>
<dbReference type="GO" id="GO:0007018">
    <property type="term" value="P:microtubule-based movement"/>
    <property type="evidence" value="ECO:0007669"/>
    <property type="project" value="InterPro"/>
</dbReference>
<dbReference type="GO" id="GO:0005874">
    <property type="term" value="C:microtubule"/>
    <property type="evidence" value="ECO:0007669"/>
    <property type="project" value="UniProtKB-KW"/>
</dbReference>
<reference evidence="12 13" key="1">
    <citation type="journal article" date="2014" name="PLoS ONE">
        <title>Global Analysis of Gene Expression Profiles in Physic Nut (Jatropha curcas L.) Seedlings Exposed to Salt Stress.</title>
        <authorList>
            <person name="Zhang L."/>
            <person name="Zhang C."/>
            <person name="Wu P."/>
            <person name="Chen Y."/>
            <person name="Li M."/>
            <person name="Jiang H."/>
            <person name="Wu G."/>
        </authorList>
    </citation>
    <scope>NUCLEOTIDE SEQUENCE [LARGE SCALE GENOMIC DNA]</scope>
    <source>
        <strain evidence="13">cv. GZQX0401</strain>
        <tissue evidence="12">Young leaves</tissue>
    </source>
</reference>
<feature type="compositionally biased region" description="Basic and acidic residues" evidence="9">
    <location>
        <begin position="1234"/>
        <end position="1243"/>
    </location>
</feature>
<evidence type="ECO:0000259" key="10">
    <source>
        <dbReference type="PROSITE" id="PS50021"/>
    </source>
</evidence>
<dbReference type="InterPro" id="IPR027640">
    <property type="entry name" value="Kinesin-like_fam"/>
</dbReference>
<feature type="domain" description="Calponin-homology (CH)" evidence="10">
    <location>
        <begin position="77"/>
        <end position="179"/>
    </location>
</feature>
<dbReference type="SUPFAM" id="SSF52540">
    <property type="entry name" value="P-loop containing nucleoside triphosphate hydrolases"/>
    <property type="match status" value="1"/>
</dbReference>
<dbReference type="EMBL" id="KK920209">
    <property type="protein sequence ID" value="KDP20118.1"/>
    <property type="molecule type" value="Genomic_DNA"/>
</dbReference>
<dbReference type="PRINTS" id="PR00380">
    <property type="entry name" value="KINESINHEAVY"/>
</dbReference>
<dbReference type="Pfam" id="PF00225">
    <property type="entry name" value="Kinesin"/>
    <property type="match status" value="1"/>
</dbReference>
<feature type="compositionally biased region" description="Polar residues" evidence="9">
    <location>
        <begin position="1163"/>
        <end position="1189"/>
    </location>
</feature>
<dbReference type="STRING" id="180498.A0A067JBL3"/>
<dbReference type="SMART" id="SM00033">
    <property type="entry name" value="CH"/>
    <property type="match status" value="1"/>
</dbReference>
<evidence type="ECO:0000313" key="12">
    <source>
        <dbReference type="EMBL" id="KDP20118.1"/>
    </source>
</evidence>
<feature type="binding site" evidence="7">
    <location>
        <begin position="864"/>
        <end position="871"/>
    </location>
    <ligand>
        <name>ATP</name>
        <dbReference type="ChEBI" id="CHEBI:30616"/>
    </ligand>
</feature>
<gene>
    <name evidence="12" type="ORF">JCGZ_05887</name>
</gene>
<evidence type="ECO:0000256" key="7">
    <source>
        <dbReference type="PROSITE-ProRule" id="PRU00283"/>
    </source>
</evidence>
<keyword evidence="6 7" id="KW-0505">Motor protein</keyword>
<feature type="domain" description="Kinesin motor" evidence="11">
    <location>
        <begin position="780"/>
        <end position="1108"/>
    </location>
</feature>
<organism evidence="12 13">
    <name type="scientific">Jatropha curcas</name>
    <name type="common">Barbados nut</name>
    <dbReference type="NCBI Taxonomy" id="180498"/>
    <lineage>
        <taxon>Eukaryota</taxon>
        <taxon>Viridiplantae</taxon>
        <taxon>Streptophyta</taxon>
        <taxon>Embryophyta</taxon>
        <taxon>Tracheophyta</taxon>
        <taxon>Spermatophyta</taxon>
        <taxon>Magnoliopsida</taxon>
        <taxon>eudicotyledons</taxon>
        <taxon>Gunneridae</taxon>
        <taxon>Pentapetalae</taxon>
        <taxon>rosids</taxon>
        <taxon>fabids</taxon>
        <taxon>Malpighiales</taxon>
        <taxon>Euphorbiaceae</taxon>
        <taxon>Crotonoideae</taxon>
        <taxon>Jatropheae</taxon>
        <taxon>Jatropha</taxon>
    </lineage>
</organism>
<dbReference type="PROSITE" id="PS50067">
    <property type="entry name" value="KINESIN_MOTOR_2"/>
    <property type="match status" value="1"/>
</dbReference>
<feature type="region of interest" description="Disordered" evidence="9">
    <location>
        <begin position="1155"/>
        <end position="1203"/>
    </location>
</feature>
<dbReference type="InterPro" id="IPR027417">
    <property type="entry name" value="P-loop_NTPase"/>
</dbReference>
<dbReference type="SUPFAM" id="SSF47576">
    <property type="entry name" value="Calponin-homology domain, CH-domain"/>
    <property type="match status" value="1"/>
</dbReference>
<comment type="similarity">
    <text evidence="1">Belongs to the TRAFAC class myosin-kinesin ATPase superfamily. Kinesin family. KIN-14 subfamily.</text>
</comment>
<keyword evidence="3 7" id="KW-0547">Nucleotide-binding</keyword>
<keyword evidence="13" id="KW-1185">Reference proteome</keyword>
<feature type="region of interest" description="Disordered" evidence="9">
    <location>
        <begin position="1225"/>
        <end position="1325"/>
    </location>
</feature>
<evidence type="ECO:0000313" key="13">
    <source>
        <dbReference type="Proteomes" id="UP000027138"/>
    </source>
</evidence>
<name>A0A067JBL3_JATCU</name>
<feature type="compositionally biased region" description="Basic and acidic residues" evidence="9">
    <location>
        <begin position="1261"/>
        <end position="1273"/>
    </location>
</feature>
<evidence type="ECO:0000256" key="5">
    <source>
        <dbReference type="ARBA" id="ARBA00023054"/>
    </source>
</evidence>
<dbReference type="SMART" id="SM00129">
    <property type="entry name" value="KISc"/>
    <property type="match status" value="1"/>
</dbReference>
<dbReference type="InterPro" id="IPR036961">
    <property type="entry name" value="Kinesin_motor_dom_sf"/>
</dbReference>
<dbReference type="OrthoDB" id="3176171at2759"/>
<sequence>MFIFNHFYRTAYDILGELHIDRVFILGFQAKCPFPTSVMNSMSDQFVKQCGRINSGRFSSSSDVFEPTITLNEDIEAKQQIILIEWINSILPNLDLPLKASSEQFRAFLIDGIVLLQIINKLIPGSANEGGGSDHLENVKKFLAIMDELGIPRFEISDLEKGPLKAVIDCLLTLRAQFVHGGDNLSVMSTTTRGASPRRRVSSLGLISPQGSVSSLGLLSPRSVEEKHKISSDATFQRALRSPVLSEASTALMHHAGHKFHEVFQLKQGRYADLSAAKISEMMKSNSLDNAPTQSLLSVVNGILDESIERKNGEIPHRVACLLRKVVQEIERRISTQAEHLRTQNNLFKSREEKYQSRIRVLEALASGTGEETGNEKAKIDEKKPIEDEHVIQLMKEKEQIDLELSMLKKELEILKKTLELERSKMDEKRASAEGDVKKLMEDREQTNLELSMLKQELEIAKKTLELEKSRVDEKIMRQEDDVIKLMKEKEQMNLELLALKEELEMAKKTRELEKSKMYENGKLEDEHVIKLMKEKEQTNLELSSLKQELEVAKKMYELEKSKLEDEKDKLKDEDVIKLMEEKEQINIELSSLKEELEIAKRTHELEKSKLDEKRKLEEEAVIKLMKEKEQSNIELSALKQELEMTKKTYELHCLQMETEAKDAKAEFEERLKELGHLLEDSRNKVKMLEAYSESQNQSWKKKELIFQSLTGIQFGALEELRLSSECIKHELSKAQKRYSDEFNILGLKFKKLSDASENYHLVLAENRKLFNELQDLKGNIRVYCRVRPLLHGQAGKRTTIDYIGENGELVVANPSKQGKDGHRLFRFNKVYGQDSTQAEVFSDTQPLIRSVLDGYNVCIFAYGQTGSGKTYTMTGPNGATPEQWGVNYRALNDLFQISQNRSGSFTTSTPFLLLNLLLFYNVLETFVSLDLHTLGIKTSSQSNGLAVPDATMYPVRSTSDVIQLMDIGLNNRAVSATALNERSSRSHSVVSIHVRGKDMHTGATLHGNLHLVDLAGSERVDRSEVTGDRLKEAQHINKSLSALGDVIFALAQKSSHVPYRNSKLTQLLQASLGGQAKTLMFVQLNPDVNSYSETMSTLKFAERVSGVELGTAKSSKEGRDVKDLMEQVASLRDTISKKDGEIERLQLVKDLKNVHPGLNGEKQGTSLSKYGNQRQSAKATYDNDNCSESSDKHSEADSQQSLDDLKQQNRFLKQIKFSGVDINQDTEMQGYGDADRDDRLSDISDGGRSAGTEPACLTDEGTKLLDRSERSKALPRARSMQRLGHTTPVSKDSSRTVTSTRKPAATTTAAATNSTAVRPPKRWQ</sequence>
<dbReference type="GO" id="GO:0008017">
    <property type="term" value="F:microtubule binding"/>
    <property type="evidence" value="ECO:0007669"/>
    <property type="project" value="InterPro"/>
</dbReference>
<dbReference type="InterPro" id="IPR001715">
    <property type="entry name" value="CH_dom"/>
</dbReference>
<dbReference type="GO" id="GO:0003777">
    <property type="term" value="F:microtubule motor activity"/>
    <property type="evidence" value="ECO:0007669"/>
    <property type="project" value="InterPro"/>
</dbReference>
<evidence type="ECO:0000256" key="3">
    <source>
        <dbReference type="ARBA" id="ARBA00022741"/>
    </source>
</evidence>
<dbReference type="Gene3D" id="1.20.5.170">
    <property type="match status" value="3"/>
</dbReference>
<dbReference type="GO" id="GO:0005524">
    <property type="term" value="F:ATP binding"/>
    <property type="evidence" value="ECO:0007669"/>
    <property type="project" value="UniProtKB-UniRule"/>
</dbReference>
<keyword evidence="5 8" id="KW-0175">Coiled coil</keyword>
<evidence type="ECO:0008006" key="14">
    <source>
        <dbReference type="Google" id="ProtNLM"/>
    </source>
</evidence>
<dbReference type="Pfam" id="PF00307">
    <property type="entry name" value="CH"/>
    <property type="match status" value="1"/>
</dbReference>
<protein>
    <recommendedName>
        <fullName evidence="14">Kinesin motor domain-containing protein</fullName>
    </recommendedName>
</protein>
<dbReference type="PROSITE" id="PS50021">
    <property type="entry name" value="CH"/>
    <property type="match status" value="1"/>
</dbReference>
<feature type="compositionally biased region" description="Low complexity" evidence="9">
    <location>
        <begin position="1297"/>
        <end position="1317"/>
    </location>
</feature>
<dbReference type="InterPro" id="IPR036872">
    <property type="entry name" value="CH_dom_sf"/>
</dbReference>
<dbReference type="PANTHER" id="PTHR47972:SF56">
    <property type="entry name" value="KINESIN MOTOR DOMAIN-CONTAINING PROTEIN"/>
    <property type="match status" value="1"/>
</dbReference>
<dbReference type="Proteomes" id="UP000027138">
    <property type="component" value="Unassembled WGS sequence"/>
</dbReference>
<evidence type="ECO:0000259" key="11">
    <source>
        <dbReference type="PROSITE" id="PS50067"/>
    </source>
</evidence>
<keyword evidence="2" id="KW-0493">Microtubule</keyword>
<dbReference type="Gene3D" id="3.40.850.10">
    <property type="entry name" value="Kinesin motor domain"/>
    <property type="match status" value="1"/>
</dbReference>
<evidence type="ECO:0000256" key="8">
    <source>
        <dbReference type="SAM" id="Coils"/>
    </source>
</evidence>
<evidence type="ECO:0000256" key="1">
    <source>
        <dbReference type="ARBA" id="ARBA00010899"/>
    </source>
</evidence>
<proteinExistence type="inferred from homology"/>
<evidence type="ECO:0000256" key="9">
    <source>
        <dbReference type="SAM" id="MobiDB-lite"/>
    </source>
</evidence>
<evidence type="ECO:0000256" key="6">
    <source>
        <dbReference type="ARBA" id="ARBA00023175"/>
    </source>
</evidence>
<dbReference type="Gene3D" id="1.10.418.10">
    <property type="entry name" value="Calponin-like domain"/>
    <property type="match status" value="1"/>
</dbReference>
<evidence type="ECO:0000256" key="4">
    <source>
        <dbReference type="ARBA" id="ARBA00022840"/>
    </source>
</evidence>